<evidence type="ECO:0000313" key="3">
    <source>
        <dbReference type="Proteomes" id="UP000236161"/>
    </source>
</evidence>
<dbReference type="OrthoDB" id="676979at2759"/>
<dbReference type="Gene3D" id="3.80.10.10">
    <property type="entry name" value="Ribonuclease Inhibitor"/>
    <property type="match status" value="1"/>
</dbReference>
<protein>
    <submittedName>
        <fullName evidence="2">Polygalacturonase inhibitor 2</fullName>
    </submittedName>
</protein>
<gene>
    <name evidence="2" type="primary">PGIP2</name>
    <name evidence="2" type="ORF">AXF42_Ash002682</name>
</gene>
<name>A0A2I0A6Z5_9ASPA</name>
<dbReference type="EMBL" id="KZ452013">
    <property type="protein sequence ID" value="PKA51319.1"/>
    <property type="molecule type" value="Genomic_DNA"/>
</dbReference>
<dbReference type="Proteomes" id="UP000236161">
    <property type="component" value="Unassembled WGS sequence"/>
</dbReference>
<reference evidence="2 3" key="1">
    <citation type="journal article" date="2017" name="Nature">
        <title>The Apostasia genome and the evolution of orchids.</title>
        <authorList>
            <person name="Zhang G.Q."/>
            <person name="Liu K.W."/>
            <person name="Li Z."/>
            <person name="Lohaus R."/>
            <person name="Hsiao Y.Y."/>
            <person name="Niu S.C."/>
            <person name="Wang J.Y."/>
            <person name="Lin Y.C."/>
            <person name="Xu Q."/>
            <person name="Chen L.J."/>
            <person name="Yoshida K."/>
            <person name="Fujiwara S."/>
            <person name="Wang Z.W."/>
            <person name="Zhang Y.Q."/>
            <person name="Mitsuda N."/>
            <person name="Wang M."/>
            <person name="Liu G.H."/>
            <person name="Pecoraro L."/>
            <person name="Huang H.X."/>
            <person name="Xiao X.J."/>
            <person name="Lin M."/>
            <person name="Wu X.Y."/>
            <person name="Wu W.L."/>
            <person name="Chen Y.Y."/>
            <person name="Chang S.B."/>
            <person name="Sakamoto S."/>
            <person name="Ohme-Takagi M."/>
            <person name="Yagi M."/>
            <person name="Zeng S.J."/>
            <person name="Shen C.Y."/>
            <person name="Yeh C.M."/>
            <person name="Luo Y.B."/>
            <person name="Tsai W.C."/>
            <person name="Van de Peer Y."/>
            <person name="Liu Z.J."/>
        </authorList>
    </citation>
    <scope>NUCLEOTIDE SEQUENCE [LARGE SCALE GENOMIC DNA]</scope>
    <source>
        <strain evidence="3">cv. Shenzhen</strain>
        <tissue evidence="2">Stem</tissue>
    </source>
</reference>
<evidence type="ECO:0000313" key="2">
    <source>
        <dbReference type="EMBL" id="PKA51319.1"/>
    </source>
</evidence>
<proteinExistence type="predicted"/>
<accession>A0A2I0A6Z5</accession>
<feature type="signal peptide" evidence="1">
    <location>
        <begin position="1"/>
        <end position="35"/>
    </location>
</feature>
<organism evidence="2 3">
    <name type="scientific">Apostasia shenzhenica</name>
    <dbReference type="NCBI Taxonomy" id="1088818"/>
    <lineage>
        <taxon>Eukaryota</taxon>
        <taxon>Viridiplantae</taxon>
        <taxon>Streptophyta</taxon>
        <taxon>Embryophyta</taxon>
        <taxon>Tracheophyta</taxon>
        <taxon>Spermatophyta</taxon>
        <taxon>Magnoliopsida</taxon>
        <taxon>Liliopsida</taxon>
        <taxon>Asparagales</taxon>
        <taxon>Orchidaceae</taxon>
        <taxon>Apostasioideae</taxon>
        <taxon>Apostasia</taxon>
    </lineage>
</organism>
<dbReference type="AlphaFoldDB" id="A0A2I0A6Z5"/>
<dbReference type="STRING" id="1088818.A0A2I0A6Z5"/>
<keyword evidence="1" id="KW-0732">Signal</keyword>
<dbReference type="InterPro" id="IPR032675">
    <property type="entry name" value="LRR_dom_sf"/>
</dbReference>
<evidence type="ECO:0000256" key="1">
    <source>
        <dbReference type="SAM" id="SignalP"/>
    </source>
</evidence>
<sequence>MINNRSKSMATSTPTKLSNAIHLLVFLLLLPFAAAGKCNKDDKRALLAIGFNVSYNQLCGKIPAGPITAKFGPDAFFHNKCLCGSPLPPCLKS</sequence>
<keyword evidence="3" id="KW-1185">Reference proteome</keyword>
<feature type="chain" id="PRO_5014188833" evidence="1">
    <location>
        <begin position="36"/>
        <end position="93"/>
    </location>
</feature>